<dbReference type="EMBL" id="CP020570">
    <property type="protein sequence ID" value="ARF63438.1"/>
    <property type="molecule type" value="Genomic_DNA"/>
</dbReference>
<evidence type="ECO:0000313" key="3">
    <source>
        <dbReference type="Proteomes" id="UP000192445"/>
    </source>
</evidence>
<dbReference type="OrthoDB" id="3871158at2"/>
<evidence type="ECO:0008006" key="4">
    <source>
        <dbReference type="Google" id="ProtNLM"/>
    </source>
</evidence>
<dbReference type="AlphaFoldDB" id="A0A1V0UEP4"/>
<protein>
    <recommendedName>
        <fullName evidence="4">Helix-turn-helix domain-containing protein</fullName>
    </recommendedName>
</protein>
<feature type="region of interest" description="Disordered" evidence="1">
    <location>
        <begin position="128"/>
        <end position="230"/>
    </location>
</feature>
<gene>
    <name evidence="2" type="ORF">B1H20_20200</name>
</gene>
<feature type="compositionally biased region" description="Low complexity" evidence="1">
    <location>
        <begin position="129"/>
        <end position="142"/>
    </location>
</feature>
<accession>A0A1V0UEP4</accession>
<dbReference type="Proteomes" id="UP000192445">
    <property type="component" value="Chromosome"/>
</dbReference>
<feature type="compositionally biased region" description="Low complexity" evidence="1">
    <location>
        <begin position="197"/>
        <end position="230"/>
    </location>
</feature>
<evidence type="ECO:0000256" key="1">
    <source>
        <dbReference type="SAM" id="MobiDB-lite"/>
    </source>
</evidence>
<dbReference type="STRING" id="1935.B1H20_20200"/>
<evidence type="ECO:0000313" key="2">
    <source>
        <dbReference type="EMBL" id="ARF63438.1"/>
    </source>
</evidence>
<proteinExistence type="predicted"/>
<sequence>MLSHVIPPVRGYTKCSNSLVRHPRLCSDAKILVLYVQGLPACDRDKALSEHARSLLMTGRAYQRAKAELLAHGYVHERRERIAGGRWRTVQVMSNEPLTADQAARLYAGAPADGYAVVGAGRAGRVGRTGHAGQVGHAGHAGRTASGAWSAPSARFPTVGEPTGRSVGGQLPADEDLGEDTSHPPTEAEAGEEAEGDAAASESVPGSASVPVPVPGSGAAQDSAAAAPSGSAEVLAAERVLLSLRHERRELLLGVREARTLAGLAAEWLRRGVSPGDLRAALTRGLPKDGVRSALGFLAHRLVEKLPAPPAEQPEPVPPPPPPSPLALIACAGPGEEHMFRANVPWATTCGPCHREEQRAYWEDMRARTEAAPEPLPWRERFAAEGAEAGTGPGPDVGG</sequence>
<dbReference type="KEGG" id="svu:B1H20_20200"/>
<organism evidence="2 3">
    <name type="scientific">Streptomyces violaceoruber</name>
    <dbReference type="NCBI Taxonomy" id="1935"/>
    <lineage>
        <taxon>Bacteria</taxon>
        <taxon>Bacillati</taxon>
        <taxon>Actinomycetota</taxon>
        <taxon>Actinomycetes</taxon>
        <taxon>Kitasatosporales</taxon>
        <taxon>Streptomycetaceae</taxon>
        <taxon>Streptomyces</taxon>
        <taxon>Streptomyces violaceoruber group</taxon>
    </lineage>
</organism>
<name>A0A1V0UEP4_STRVN</name>
<reference evidence="2 3" key="1">
    <citation type="submission" date="2017-03" db="EMBL/GenBank/DDBJ databases">
        <title>Complete Genome Sequence of a natural compounds producer, Streptomyces violaceus S21.</title>
        <authorList>
            <person name="Zhong C."/>
            <person name="Zhao Z."/>
            <person name="Fu J."/>
            <person name="Zong G."/>
            <person name="Qin R."/>
            <person name="Cao G."/>
        </authorList>
    </citation>
    <scope>NUCLEOTIDE SEQUENCE [LARGE SCALE GENOMIC DNA]</scope>
    <source>
        <strain evidence="2 3">S21</strain>
    </source>
</reference>